<dbReference type="GO" id="GO:0071555">
    <property type="term" value="P:cell wall organization"/>
    <property type="evidence" value="ECO:0007669"/>
    <property type="project" value="UniProtKB-KW"/>
</dbReference>
<evidence type="ECO:0000256" key="3">
    <source>
        <dbReference type="ARBA" id="ARBA00022801"/>
    </source>
</evidence>
<feature type="active site" evidence="7">
    <location>
        <position position="111"/>
    </location>
</feature>
<evidence type="ECO:0000256" key="2">
    <source>
        <dbReference type="ARBA" id="ARBA00022729"/>
    </source>
</evidence>
<dbReference type="InterPro" id="IPR001967">
    <property type="entry name" value="Peptidase_S11_N"/>
</dbReference>
<evidence type="ECO:0000256" key="1">
    <source>
        <dbReference type="ARBA" id="ARBA00007164"/>
    </source>
</evidence>
<protein>
    <submittedName>
        <fullName evidence="11">D-alanyl-D-alanine carboxypeptidase</fullName>
    </submittedName>
</protein>
<dbReference type="PRINTS" id="PR00725">
    <property type="entry name" value="DADACBPTASE1"/>
</dbReference>
<comment type="similarity">
    <text evidence="1 9">Belongs to the peptidase S11 family.</text>
</comment>
<dbReference type="SUPFAM" id="SSF56601">
    <property type="entry name" value="beta-lactamase/transpeptidase-like"/>
    <property type="match status" value="1"/>
</dbReference>
<keyword evidence="2" id="KW-0732">Signal</keyword>
<dbReference type="GO" id="GO:0009252">
    <property type="term" value="P:peptidoglycan biosynthetic process"/>
    <property type="evidence" value="ECO:0007669"/>
    <property type="project" value="UniProtKB-KW"/>
</dbReference>
<proteinExistence type="inferred from homology"/>
<dbReference type="InterPro" id="IPR012338">
    <property type="entry name" value="Beta-lactam/transpept-like"/>
</dbReference>
<evidence type="ECO:0000313" key="12">
    <source>
        <dbReference type="Proteomes" id="UP000322244"/>
    </source>
</evidence>
<keyword evidence="11" id="KW-0121">Carboxypeptidase</keyword>
<dbReference type="InterPro" id="IPR018044">
    <property type="entry name" value="Peptidase_S11"/>
</dbReference>
<dbReference type="PANTHER" id="PTHR21581">
    <property type="entry name" value="D-ALANYL-D-ALANINE CARBOXYPEPTIDASE"/>
    <property type="match status" value="1"/>
</dbReference>
<dbReference type="AlphaFoldDB" id="A0A5A7S526"/>
<evidence type="ECO:0000256" key="8">
    <source>
        <dbReference type="PIRSR" id="PIRSR618044-2"/>
    </source>
</evidence>
<dbReference type="Proteomes" id="UP000322244">
    <property type="component" value="Unassembled WGS sequence"/>
</dbReference>
<feature type="domain" description="Peptidase S11 D-alanyl-D-alanine carboxypeptidase A N-terminal" evidence="10">
    <location>
        <begin position="19"/>
        <end position="250"/>
    </location>
</feature>
<name>A0A5A7S526_9NOCA</name>
<dbReference type="GO" id="GO:0008360">
    <property type="term" value="P:regulation of cell shape"/>
    <property type="evidence" value="ECO:0007669"/>
    <property type="project" value="UniProtKB-KW"/>
</dbReference>
<dbReference type="EMBL" id="VLNY01000017">
    <property type="protein sequence ID" value="KAA0018547.1"/>
    <property type="molecule type" value="Genomic_DNA"/>
</dbReference>
<evidence type="ECO:0000256" key="4">
    <source>
        <dbReference type="ARBA" id="ARBA00022960"/>
    </source>
</evidence>
<dbReference type="GO" id="GO:0009002">
    <property type="term" value="F:serine-type D-Ala-D-Ala carboxypeptidase activity"/>
    <property type="evidence" value="ECO:0007669"/>
    <property type="project" value="InterPro"/>
</dbReference>
<keyword evidence="12" id="KW-1185">Reference proteome</keyword>
<organism evidence="11 12">
    <name type="scientific">Antrihabitans cavernicola</name>
    <dbReference type="NCBI Taxonomy" id="2495913"/>
    <lineage>
        <taxon>Bacteria</taxon>
        <taxon>Bacillati</taxon>
        <taxon>Actinomycetota</taxon>
        <taxon>Actinomycetes</taxon>
        <taxon>Mycobacteriales</taxon>
        <taxon>Nocardiaceae</taxon>
        <taxon>Antrihabitans</taxon>
    </lineage>
</organism>
<comment type="caution">
    <text evidence="11">The sequence shown here is derived from an EMBL/GenBank/DDBJ whole genome shotgun (WGS) entry which is preliminary data.</text>
</comment>
<evidence type="ECO:0000313" key="11">
    <source>
        <dbReference type="EMBL" id="KAA0018547.1"/>
    </source>
</evidence>
<gene>
    <name evidence="11" type="ORF">FOY51_23880</name>
</gene>
<dbReference type="OrthoDB" id="5241551at2"/>
<keyword evidence="3" id="KW-0378">Hydrolase</keyword>
<dbReference type="Gene3D" id="3.40.710.10">
    <property type="entry name" value="DD-peptidase/beta-lactamase superfamily"/>
    <property type="match status" value="1"/>
</dbReference>
<sequence>MLSGAVADAAPAPSGSASGQPAVLAPFAELADGTTGAPLWTRAAQTRAPMGSIAKVMTALVVLQSGDIDRPVTVPQSVIPYDNAAGASTAGLVPGEVLTARQLLYAMLIPSGCDAAYSLAASYGPGVDAFIGKMNATAQQLGLADTHFTDVSGLPYPTGNSTYSTPADLVRLGMAAMAIPAFRDIVSLPIYHVDAGPGHRDHTWQNSDALLTSYPGAIGIKTGSTNAAGYCLLFEAVRGGHTLIGAVLDSSAVSGAAATDDARQLLDWGFGGPFGLLGYL</sequence>
<dbReference type="GO" id="GO:0006508">
    <property type="term" value="P:proteolysis"/>
    <property type="evidence" value="ECO:0007669"/>
    <property type="project" value="InterPro"/>
</dbReference>
<accession>A0A5A7S526</accession>
<feature type="active site" description="Proton acceptor" evidence="7">
    <location>
        <position position="55"/>
    </location>
</feature>
<reference evidence="11 12" key="1">
    <citation type="submission" date="2019-07" db="EMBL/GenBank/DDBJ databases">
        <title>Rhodococcus cavernicolus sp. nov., isolated from a cave.</title>
        <authorList>
            <person name="Lee S.D."/>
        </authorList>
    </citation>
    <scope>NUCLEOTIDE SEQUENCE [LARGE SCALE GENOMIC DNA]</scope>
    <source>
        <strain evidence="11 12">C1-24</strain>
    </source>
</reference>
<evidence type="ECO:0000256" key="7">
    <source>
        <dbReference type="PIRSR" id="PIRSR618044-1"/>
    </source>
</evidence>
<keyword evidence="4" id="KW-0133">Cell shape</keyword>
<evidence type="ECO:0000259" key="10">
    <source>
        <dbReference type="Pfam" id="PF00768"/>
    </source>
</evidence>
<keyword evidence="6" id="KW-0961">Cell wall biogenesis/degradation</keyword>
<dbReference type="PANTHER" id="PTHR21581:SF33">
    <property type="entry name" value="D-ALANYL-D-ALANINE CARBOXYPEPTIDASE DACB"/>
    <property type="match status" value="1"/>
</dbReference>
<feature type="active site" description="Acyl-ester intermediate" evidence="7">
    <location>
        <position position="52"/>
    </location>
</feature>
<keyword evidence="5" id="KW-0573">Peptidoglycan synthesis</keyword>
<evidence type="ECO:0000256" key="5">
    <source>
        <dbReference type="ARBA" id="ARBA00022984"/>
    </source>
</evidence>
<dbReference type="Pfam" id="PF00768">
    <property type="entry name" value="Peptidase_S11"/>
    <property type="match status" value="1"/>
</dbReference>
<evidence type="ECO:0000256" key="6">
    <source>
        <dbReference type="ARBA" id="ARBA00023316"/>
    </source>
</evidence>
<evidence type="ECO:0000256" key="9">
    <source>
        <dbReference type="RuleBase" id="RU004016"/>
    </source>
</evidence>
<keyword evidence="11" id="KW-0645">Protease</keyword>
<feature type="binding site" evidence="8">
    <location>
        <position position="221"/>
    </location>
    <ligand>
        <name>substrate</name>
    </ligand>
</feature>